<evidence type="ECO:0000259" key="8">
    <source>
        <dbReference type="PROSITE" id="PS52029"/>
    </source>
</evidence>
<organism evidence="9 10">
    <name type="scientific">Aurantiacibacter sediminis</name>
    <dbReference type="NCBI Taxonomy" id="2793064"/>
    <lineage>
        <taxon>Bacteria</taxon>
        <taxon>Pseudomonadati</taxon>
        <taxon>Pseudomonadota</taxon>
        <taxon>Alphaproteobacteria</taxon>
        <taxon>Sphingomonadales</taxon>
        <taxon>Erythrobacteraceae</taxon>
        <taxon>Aurantiacibacter</taxon>
    </lineage>
</organism>
<dbReference type="Pfam" id="PF20142">
    <property type="entry name" value="Scaffold"/>
    <property type="match status" value="1"/>
</dbReference>
<dbReference type="SUPFAM" id="SSF141523">
    <property type="entry name" value="L,D-transpeptidase catalytic domain-like"/>
    <property type="match status" value="1"/>
</dbReference>
<dbReference type="Pfam" id="PF01471">
    <property type="entry name" value="PG_binding_1"/>
    <property type="match status" value="1"/>
</dbReference>
<feature type="active site" description="Proton donor/acceptor" evidence="7">
    <location>
        <position position="364"/>
    </location>
</feature>
<evidence type="ECO:0000256" key="7">
    <source>
        <dbReference type="PROSITE-ProRule" id="PRU01373"/>
    </source>
</evidence>
<evidence type="ECO:0000256" key="3">
    <source>
        <dbReference type="ARBA" id="ARBA00022679"/>
    </source>
</evidence>
<reference evidence="9 10" key="1">
    <citation type="submission" date="2020-11" db="EMBL/GenBank/DDBJ databases">
        <title>Erythrobacter sediminis sp. nov., a marine bacterium from a tidal flat of Garorim Bay.</title>
        <authorList>
            <person name="Kim D."/>
            <person name="Yoo Y."/>
            <person name="Kim J.-J."/>
        </authorList>
    </citation>
    <scope>NUCLEOTIDE SEQUENCE [LARGE SCALE GENOMIC DNA]</scope>
    <source>
        <strain evidence="9 10">JGD-13</strain>
    </source>
</reference>
<evidence type="ECO:0000256" key="4">
    <source>
        <dbReference type="ARBA" id="ARBA00022960"/>
    </source>
</evidence>
<dbReference type="InterPro" id="IPR002477">
    <property type="entry name" value="Peptidoglycan-bd-like"/>
</dbReference>
<dbReference type="PROSITE" id="PS52029">
    <property type="entry name" value="LD_TPASE"/>
    <property type="match status" value="1"/>
</dbReference>
<dbReference type="InterPro" id="IPR036365">
    <property type="entry name" value="PGBD-like_sf"/>
</dbReference>
<dbReference type="EMBL" id="JAEANY010000001">
    <property type="protein sequence ID" value="MBH5321868.1"/>
    <property type="molecule type" value="Genomic_DNA"/>
</dbReference>
<gene>
    <name evidence="9" type="ORF">I5L03_04650</name>
</gene>
<sequence>MVEPDQVSASALQDAVSEERVRTFYENRDWQPAWTPDNVGSLVESLRGAGQHGLDPREFVTAIDEASEPTARELALTTAALDLADVLADGRADPAELFEVYTLERPEVDIVAGLSQAASENSAGEWLEALAPSDAEYQALSEAYMRFAERAASGQDSSIESGDAIEQGDTDPRVGQIVAKLQDNGYLQDSERENPDLYSERIASAVAEMQRDFGVKDDGIIGPDTLEILNTGAEERARLLAVNMERRRWYARELPSTRVEVNIADATLKYMRDGELRDSRRVVVGQPDWETPQLRSAMFRLVANPTWTVPKSIEREELASKGPGYLDRNNMVRRDGYIVQLPGPENALGEVKFDMQNDQAIYLHDTAAMQLFERNQRHFSHGCVRVNDALEFAQMLARDQQVSSEYQQARGSGEETFVEFDDNLPVRLVYHTAFADRSGNIRFRMDPYGWDEAVAEALGYEPRQVARVRTEISDIGP</sequence>
<accession>A0ABS0N1N3</accession>
<dbReference type="PANTHER" id="PTHR41533:SF2">
    <property type="entry name" value="BLR7131 PROTEIN"/>
    <property type="match status" value="1"/>
</dbReference>
<dbReference type="Proteomes" id="UP000602442">
    <property type="component" value="Unassembled WGS sequence"/>
</dbReference>
<feature type="active site" description="Nucleophile" evidence="7">
    <location>
        <position position="383"/>
    </location>
</feature>
<dbReference type="InterPro" id="IPR038063">
    <property type="entry name" value="Transpep_catalytic_dom"/>
</dbReference>
<comment type="caution">
    <text evidence="9">The sequence shown here is derived from an EMBL/GenBank/DDBJ whole genome shotgun (WGS) entry which is preliminary data.</text>
</comment>
<keyword evidence="4 7" id="KW-0133">Cell shape</keyword>
<dbReference type="Pfam" id="PF03734">
    <property type="entry name" value="YkuD"/>
    <property type="match status" value="1"/>
</dbReference>
<evidence type="ECO:0000256" key="5">
    <source>
        <dbReference type="ARBA" id="ARBA00022984"/>
    </source>
</evidence>
<dbReference type="InterPro" id="IPR005490">
    <property type="entry name" value="LD_TPept_cat_dom"/>
</dbReference>
<dbReference type="Gene3D" id="1.10.101.10">
    <property type="entry name" value="PGBD-like superfamily/PGBD"/>
    <property type="match status" value="1"/>
</dbReference>
<dbReference type="Gene3D" id="2.40.440.10">
    <property type="entry name" value="L,D-transpeptidase catalytic domain-like"/>
    <property type="match status" value="1"/>
</dbReference>
<comment type="pathway">
    <text evidence="1 7">Cell wall biogenesis; peptidoglycan biosynthesis.</text>
</comment>
<evidence type="ECO:0000256" key="2">
    <source>
        <dbReference type="ARBA" id="ARBA00005992"/>
    </source>
</evidence>
<dbReference type="InterPro" id="IPR052905">
    <property type="entry name" value="LD-transpeptidase_YkuD-like"/>
</dbReference>
<evidence type="ECO:0000313" key="9">
    <source>
        <dbReference type="EMBL" id="MBH5321868.1"/>
    </source>
</evidence>
<keyword evidence="6 7" id="KW-0961">Cell wall biogenesis/degradation</keyword>
<feature type="domain" description="L,D-TPase catalytic" evidence="8">
    <location>
        <begin position="257"/>
        <end position="405"/>
    </location>
</feature>
<evidence type="ECO:0000313" key="10">
    <source>
        <dbReference type="Proteomes" id="UP000602442"/>
    </source>
</evidence>
<evidence type="ECO:0000256" key="6">
    <source>
        <dbReference type="ARBA" id="ARBA00023316"/>
    </source>
</evidence>
<dbReference type="InterPro" id="IPR036366">
    <property type="entry name" value="PGBDSf"/>
</dbReference>
<proteinExistence type="inferred from homology"/>
<keyword evidence="3" id="KW-0808">Transferase</keyword>
<dbReference type="SUPFAM" id="SSF47090">
    <property type="entry name" value="PGBD-like"/>
    <property type="match status" value="1"/>
</dbReference>
<keyword evidence="5 7" id="KW-0573">Peptidoglycan synthesis</keyword>
<dbReference type="PANTHER" id="PTHR41533">
    <property type="entry name" value="L,D-TRANSPEPTIDASE HI_1667-RELATED"/>
    <property type="match status" value="1"/>
</dbReference>
<name>A0ABS0N1N3_9SPHN</name>
<protein>
    <submittedName>
        <fullName evidence="9">L,D-transpeptidase family protein</fullName>
    </submittedName>
</protein>
<dbReference type="InterPro" id="IPR045380">
    <property type="entry name" value="LD_TPept_scaffold_dom"/>
</dbReference>
<keyword evidence="10" id="KW-1185">Reference proteome</keyword>
<comment type="similarity">
    <text evidence="2">Belongs to the YkuD family.</text>
</comment>
<dbReference type="CDD" id="cd16913">
    <property type="entry name" value="YkuD_like"/>
    <property type="match status" value="1"/>
</dbReference>
<evidence type="ECO:0000256" key="1">
    <source>
        <dbReference type="ARBA" id="ARBA00004752"/>
    </source>
</evidence>